<gene>
    <name evidence="1" type="ORF">CCE28_02345</name>
</gene>
<comment type="caution">
    <text evidence="1">The sequence shown here is derived from an EMBL/GenBank/DDBJ whole genome shotgun (WGS) entry which is preliminary data.</text>
</comment>
<dbReference type="OrthoDB" id="1680616at2"/>
<proteinExistence type="predicted"/>
<reference evidence="1 2" key="1">
    <citation type="submission" date="2017-06" db="EMBL/GenBank/DDBJ databases">
        <title>Draft genome sequence of anaerobic fermentative bacterium Anaeromicrobium sediminis DY2726D isolated from West Pacific Ocean sediments.</title>
        <authorList>
            <person name="Zeng X."/>
        </authorList>
    </citation>
    <scope>NUCLEOTIDE SEQUENCE [LARGE SCALE GENOMIC DNA]</scope>
    <source>
        <strain evidence="1 2">DY2726D</strain>
    </source>
</reference>
<evidence type="ECO:0000313" key="1">
    <source>
        <dbReference type="EMBL" id="PAB61291.1"/>
    </source>
</evidence>
<dbReference type="AlphaFoldDB" id="A0A267MNX3"/>
<keyword evidence="2" id="KW-1185">Reference proteome</keyword>
<dbReference type="InterPro" id="IPR021525">
    <property type="entry name" value="DUF3189"/>
</dbReference>
<dbReference type="RefSeq" id="WP_095130565.1">
    <property type="nucleotide sequence ID" value="NZ_NIBG01000001.1"/>
</dbReference>
<dbReference type="Proteomes" id="UP000216024">
    <property type="component" value="Unassembled WGS sequence"/>
</dbReference>
<organism evidence="1 2">
    <name type="scientific">Anaeromicrobium sediminis</name>
    <dbReference type="NCBI Taxonomy" id="1478221"/>
    <lineage>
        <taxon>Bacteria</taxon>
        <taxon>Bacillati</taxon>
        <taxon>Bacillota</taxon>
        <taxon>Clostridia</taxon>
        <taxon>Peptostreptococcales</taxon>
        <taxon>Thermotaleaceae</taxon>
        <taxon>Anaeromicrobium</taxon>
    </lineage>
</organism>
<dbReference type="Pfam" id="PF11385">
    <property type="entry name" value="DUF3189"/>
    <property type="match status" value="1"/>
</dbReference>
<protein>
    <submittedName>
        <fullName evidence="1">Uncharacterized protein</fullName>
    </submittedName>
</protein>
<evidence type="ECO:0000313" key="2">
    <source>
        <dbReference type="Proteomes" id="UP000216024"/>
    </source>
</evidence>
<name>A0A267MNX3_9FIRM</name>
<sequence length="152" mass="16967">MMVIYNDFGGTHSSATAAHIHVNKLPIDRIPDKEELLSLPTFDKVEKRQHGNLIYIGEDELGCKVYTVACEFKPKLVIKAVEDMYKITNGSLDGFYAFNTKHTVNLWMKIGGFLSRSLGLVSIGRPIVAHGTLKAYDDISQMVLNVKKQLPS</sequence>
<dbReference type="EMBL" id="NIBG01000001">
    <property type="protein sequence ID" value="PAB61291.1"/>
    <property type="molecule type" value="Genomic_DNA"/>
</dbReference>
<accession>A0A267MNX3</accession>